<keyword evidence="4" id="KW-0862">Zinc</keyword>
<name>A0A8H4W7B6_9HELO</name>
<comment type="similarity">
    <text evidence="1">Belongs to the metallo-dependent hydrolases superfamily. ACMSD family.</text>
</comment>
<protein>
    <recommendedName>
        <fullName evidence="7">6-methylsalicylate decarboxylase</fullName>
        <ecNumber evidence="7">4.1.1.52</ecNumber>
    </recommendedName>
</protein>
<dbReference type="GO" id="GO:0016787">
    <property type="term" value="F:hydrolase activity"/>
    <property type="evidence" value="ECO:0007669"/>
    <property type="project" value="InterPro"/>
</dbReference>
<evidence type="ECO:0000256" key="7">
    <source>
        <dbReference type="ARBA" id="ARBA00038889"/>
    </source>
</evidence>
<dbReference type="GO" id="GO:0019748">
    <property type="term" value="P:secondary metabolic process"/>
    <property type="evidence" value="ECO:0007669"/>
    <property type="project" value="TreeGrafter"/>
</dbReference>
<dbReference type="InterPro" id="IPR032466">
    <property type="entry name" value="Metal_Hydrolase"/>
</dbReference>
<dbReference type="InterPro" id="IPR006680">
    <property type="entry name" value="Amidohydro-rel"/>
</dbReference>
<comment type="caution">
    <text evidence="10">The sequence shown here is derived from an EMBL/GenBank/DDBJ whole genome shotgun (WGS) entry which is preliminary data.</text>
</comment>
<evidence type="ECO:0000256" key="1">
    <source>
        <dbReference type="ARBA" id="ARBA00005871"/>
    </source>
</evidence>
<dbReference type="InterPro" id="IPR032465">
    <property type="entry name" value="ACMSD"/>
</dbReference>
<keyword evidence="11" id="KW-1185">Reference proteome</keyword>
<evidence type="ECO:0000313" key="10">
    <source>
        <dbReference type="EMBL" id="KAF4636552.1"/>
    </source>
</evidence>
<gene>
    <name evidence="10" type="ORF">G7Y89_g1534</name>
</gene>
<dbReference type="OrthoDB" id="2832284at2759"/>
<dbReference type="PANTHER" id="PTHR21240">
    <property type="entry name" value="2-AMINO-3-CARBOXYLMUCONATE-6-SEMIALDEHYDE DECARBOXYLASE"/>
    <property type="match status" value="1"/>
</dbReference>
<dbReference type="Gene3D" id="3.20.20.140">
    <property type="entry name" value="Metal-dependent hydrolases"/>
    <property type="match status" value="1"/>
</dbReference>
<evidence type="ECO:0000256" key="8">
    <source>
        <dbReference type="RuleBase" id="RU366045"/>
    </source>
</evidence>
<comment type="catalytic activity">
    <reaction evidence="6">
        <text>6-methylsalicylate + H(+) = 3-methylphenol + CO2</text>
        <dbReference type="Rhea" id="RHEA:23112"/>
        <dbReference type="ChEBI" id="CHEBI:15378"/>
        <dbReference type="ChEBI" id="CHEBI:16526"/>
        <dbReference type="ChEBI" id="CHEBI:17231"/>
        <dbReference type="ChEBI" id="CHEBI:36658"/>
        <dbReference type="EC" id="4.1.1.52"/>
    </reaction>
    <physiologicalReaction direction="left-to-right" evidence="6">
        <dbReference type="Rhea" id="RHEA:23113"/>
    </physiologicalReaction>
</comment>
<evidence type="ECO:0000313" key="11">
    <source>
        <dbReference type="Proteomes" id="UP000566819"/>
    </source>
</evidence>
<keyword evidence="2" id="KW-0479">Metal-binding</keyword>
<evidence type="ECO:0000256" key="4">
    <source>
        <dbReference type="ARBA" id="ARBA00022833"/>
    </source>
</evidence>
<proteinExistence type="inferred from homology"/>
<keyword evidence="3 8" id="KW-0210">Decarboxylase</keyword>
<dbReference type="GO" id="GO:0047596">
    <property type="term" value="F:6-methylsalicylate decarboxylase activity"/>
    <property type="evidence" value="ECO:0007669"/>
    <property type="project" value="UniProtKB-EC"/>
</dbReference>
<dbReference type="Proteomes" id="UP000566819">
    <property type="component" value="Unassembled WGS sequence"/>
</dbReference>
<sequence>MTSSTPNQKIDVHHHFVPKCYADAFSRDPSGWKLPSWDVESSKSLMRDLNIGTSILSLTAPGCAVLSGPAAASLAREVNESAAEIRNADPAHFGFFAALPPLLDDIPATLAEIAYALDVLKADGVTLYTRTGPGHTYLGNPALVPIWEELNRRHAVVFVHPTHMVDTQLVNPQLPQPMIDYPHETTRAAVDLIVNNRVREYPHCKIILSHAGGTFPYLATRAAEMLPDYGLSTKLAEEFMQDARELYYDLALSGNEYTLGLLTKFAREDHILFGSDFPYAPEKTIRTHTKNFEVFEIGDMSRYEIDRGNALKLFPRLKDALRPGQTENEH</sequence>
<dbReference type="Pfam" id="PF04909">
    <property type="entry name" value="Amidohydro_2"/>
    <property type="match status" value="1"/>
</dbReference>
<evidence type="ECO:0000259" key="9">
    <source>
        <dbReference type="Pfam" id="PF04909"/>
    </source>
</evidence>
<evidence type="ECO:0000256" key="6">
    <source>
        <dbReference type="ARBA" id="ARBA00036832"/>
    </source>
</evidence>
<dbReference type="AlphaFoldDB" id="A0A8H4W7B6"/>
<organism evidence="10 11">
    <name type="scientific">Cudoniella acicularis</name>
    <dbReference type="NCBI Taxonomy" id="354080"/>
    <lineage>
        <taxon>Eukaryota</taxon>
        <taxon>Fungi</taxon>
        <taxon>Dikarya</taxon>
        <taxon>Ascomycota</taxon>
        <taxon>Pezizomycotina</taxon>
        <taxon>Leotiomycetes</taxon>
        <taxon>Helotiales</taxon>
        <taxon>Tricladiaceae</taxon>
        <taxon>Cudoniella</taxon>
    </lineage>
</organism>
<dbReference type="PANTHER" id="PTHR21240:SF29">
    <property type="entry name" value="AMIDOHYDROLASE-RELATED DOMAIN-CONTAINING PROTEIN"/>
    <property type="match status" value="1"/>
</dbReference>
<accession>A0A8H4W7B6</accession>
<reference evidence="10 11" key="1">
    <citation type="submission" date="2020-03" db="EMBL/GenBank/DDBJ databases">
        <title>Draft Genome Sequence of Cudoniella acicularis.</title>
        <authorList>
            <person name="Buettner E."/>
            <person name="Kellner H."/>
        </authorList>
    </citation>
    <scope>NUCLEOTIDE SEQUENCE [LARGE SCALE GENOMIC DNA]</scope>
    <source>
        <strain evidence="10 11">DSM 108380</strain>
    </source>
</reference>
<dbReference type="EC" id="4.1.1.52" evidence="7"/>
<evidence type="ECO:0000256" key="3">
    <source>
        <dbReference type="ARBA" id="ARBA00022793"/>
    </source>
</evidence>
<dbReference type="GO" id="GO:0046872">
    <property type="term" value="F:metal ion binding"/>
    <property type="evidence" value="ECO:0007669"/>
    <property type="project" value="UniProtKB-KW"/>
</dbReference>
<dbReference type="SUPFAM" id="SSF51556">
    <property type="entry name" value="Metallo-dependent hydrolases"/>
    <property type="match status" value="1"/>
</dbReference>
<keyword evidence="5 8" id="KW-0456">Lyase</keyword>
<evidence type="ECO:0000256" key="5">
    <source>
        <dbReference type="ARBA" id="ARBA00023239"/>
    </source>
</evidence>
<evidence type="ECO:0000256" key="2">
    <source>
        <dbReference type="ARBA" id="ARBA00022723"/>
    </source>
</evidence>
<dbReference type="EMBL" id="JAAMPI010000060">
    <property type="protein sequence ID" value="KAF4636552.1"/>
    <property type="molecule type" value="Genomic_DNA"/>
</dbReference>
<dbReference type="GO" id="GO:0005829">
    <property type="term" value="C:cytosol"/>
    <property type="evidence" value="ECO:0007669"/>
    <property type="project" value="TreeGrafter"/>
</dbReference>
<feature type="domain" description="Amidohydrolase-related" evidence="9">
    <location>
        <begin position="10"/>
        <end position="315"/>
    </location>
</feature>